<dbReference type="AlphaFoldDB" id="J7S1J6"/>
<evidence type="ECO:0000256" key="1">
    <source>
        <dbReference type="ARBA" id="ARBA00004141"/>
    </source>
</evidence>
<keyword evidence="9" id="KW-1185">Reference proteome</keyword>
<sequence length="197" mass="22299">MSLYFALLFTVLSVEIGVLFLLVCPLPLRVRKLLYRGCQSCLAKQEFRVVASIIGVIVGLLFVDSFKRANVPVNLPRHSQQRVGEPPVGGYDPITSIQALASRSYNQRNAYISGFILYFAVGIMTVMSVVRRVIKYQELINKGEKPVEDTETKELRTVLQQRETDLAALKTQLENNEKFFDKNNEPSETDANLKKNE</sequence>
<dbReference type="OrthoDB" id="435607at2759"/>
<dbReference type="OMA" id="QRNMYIS"/>
<dbReference type="PANTHER" id="PTHR12701:SF19">
    <property type="entry name" value="ENDOPLASMIC RETICULUM TRANSMEMBRANE PROTEIN 1-RELATED"/>
    <property type="match status" value="1"/>
</dbReference>
<evidence type="ECO:0000256" key="6">
    <source>
        <dbReference type="SAM" id="MobiDB-lite"/>
    </source>
</evidence>
<keyword evidence="2 5" id="KW-0812">Transmembrane</keyword>
<dbReference type="Proteomes" id="UP000006310">
    <property type="component" value="Chromosome 8"/>
</dbReference>
<feature type="transmembrane region" description="Helical" evidence="5">
    <location>
        <begin position="49"/>
        <end position="66"/>
    </location>
</feature>
<keyword evidence="5" id="KW-0653">Protein transport</keyword>
<evidence type="ECO:0000256" key="2">
    <source>
        <dbReference type="ARBA" id="ARBA00022692"/>
    </source>
</evidence>
<dbReference type="PANTHER" id="PTHR12701">
    <property type="entry name" value="BCR-ASSOCIATED PROTEIN, BAP"/>
    <property type="match status" value="1"/>
</dbReference>
<keyword evidence="5" id="KW-0931">ER-Golgi transport</keyword>
<name>J7S1J6_HUIN7</name>
<dbReference type="GO" id="GO:0006888">
    <property type="term" value="P:endoplasmic reticulum to Golgi vesicle-mediated transport"/>
    <property type="evidence" value="ECO:0007669"/>
    <property type="project" value="UniProtKB-UniRule"/>
</dbReference>
<dbReference type="GeneID" id="34527199"/>
<dbReference type="InterPro" id="IPR008417">
    <property type="entry name" value="BAP29/BAP31"/>
</dbReference>
<evidence type="ECO:0000259" key="7">
    <source>
        <dbReference type="Pfam" id="PF05529"/>
    </source>
</evidence>
<keyword evidence="4 5" id="KW-0472">Membrane</keyword>
<feature type="region of interest" description="Disordered" evidence="6">
    <location>
        <begin position="175"/>
        <end position="197"/>
    </location>
</feature>
<dbReference type="GO" id="GO:0006886">
    <property type="term" value="P:intracellular protein transport"/>
    <property type="evidence" value="ECO:0007669"/>
    <property type="project" value="UniProtKB-UniRule"/>
</dbReference>
<evidence type="ECO:0000313" key="9">
    <source>
        <dbReference type="Proteomes" id="UP000006310"/>
    </source>
</evidence>
<evidence type="ECO:0000313" key="8">
    <source>
        <dbReference type="EMBL" id="CCK71467.1"/>
    </source>
</evidence>
<dbReference type="HOGENOM" id="CLU_087648_1_0_1"/>
<feature type="transmembrane region" description="Helical" evidence="5">
    <location>
        <begin position="110"/>
        <end position="130"/>
    </location>
</feature>
<feature type="transmembrane region" description="Helical" evidence="5">
    <location>
        <begin position="6"/>
        <end position="28"/>
    </location>
</feature>
<dbReference type="EMBL" id="HE978321">
    <property type="protein sequence ID" value="CCK71467.1"/>
    <property type="molecule type" value="Genomic_DNA"/>
</dbReference>
<evidence type="ECO:0000256" key="3">
    <source>
        <dbReference type="ARBA" id="ARBA00022989"/>
    </source>
</evidence>
<dbReference type="GO" id="GO:0070973">
    <property type="term" value="P:protein localization to endoplasmic reticulum exit site"/>
    <property type="evidence" value="ECO:0007669"/>
    <property type="project" value="UniProtKB-UniRule"/>
</dbReference>
<keyword evidence="5" id="KW-0813">Transport</keyword>
<comment type="function">
    <text evidence="5">May play a role in anterograde transport of membrane proteins from the endoplasmic reticulum to the Golgi.</text>
</comment>
<dbReference type="GO" id="GO:0005789">
    <property type="term" value="C:endoplasmic reticulum membrane"/>
    <property type="evidence" value="ECO:0007669"/>
    <property type="project" value="UniProtKB-SubCell"/>
</dbReference>
<dbReference type="eggNOG" id="KOG1962">
    <property type="taxonomic scope" value="Eukaryota"/>
</dbReference>
<keyword evidence="5" id="KW-0256">Endoplasmic reticulum</keyword>
<dbReference type="STRING" id="1071383.J7S1J6"/>
<evidence type="ECO:0000256" key="4">
    <source>
        <dbReference type="ARBA" id="ARBA00023136"/>
    </source>
</evidence>
<organism evidence="8 9">
    <name type="scientific">Huiozyma naganishii (strain ATCC MYA-139 / BCRC 22969 / CBS 8797 / KCTC 17520 / NBRC 10181 / NCYC 3082 / Yp74L-3)</name>
    <name type="common">Yeast</name>
    <name type="synonym">Kazachstania naganishii</name>
    <dbReference type="NCBI Taxonomy" id="1071383"/>
    <lineage>
        <taxon>Eukaryota</taxon>
        <taxon>Fungi</taxon>
        <taxon>Dikarya</taxon>
        <taxon>Ascomycota</taxon>
        <taxon>Saccharomycotina</taxon>
        <taxon>Saccharomycetes</taxon>
        <taxon>Saccharomycetales</taxon>
        <taxon>Saccharomycetaceae</taxon>
        <taxon>Huiozyma</taxon>
    </lineage>
</organism>
<dbReference type="RefSeq" id="XP_022465712.1">
    <property type="nucleotide sequence ID" value="XM_022609302.1"/>
</dbReference>
<reference evidence="8 9" key="1">
    <citation type="journal article" date="2011" name="Proc. Natl. Acad. Sci. U.S.A.">
        <title>Evolutionary erosion of yeast sex chromosomes by mating-type switching accidents.</title>
        <authorList>
            <person name="Gordon J.L."/>
            <person name="Armisen D."/>
            <person name="Proux-Wera E."/>
            <person name="Oheigeartaigh S.S."/>
            <person name="Byrne K.P."/>
            <person name="Wolfe K.H."/>
        </authorList>
    </citation>
    <scope>NUCLEOTIDE SEQUENCE [LARGE SCALE GENOMIC DNA]</scope>
    <source>
        <strain evidence="9">ATCC MYA-139 / BCRC 22969 / CBS 8797 / CCRC 22969 / KCTC 17520 / NBRC 10181 / NCYC 3082</strain>
    </source>
</reference>
<comment type="subcellular location">
    <subcellularLocation>
        <location evidence="5">Endoplasmic reticulum membrane</location>
        <topology evidence="5">Multi-pass membrane protein</topology>
    </subcellularLocation>
    <subcellularLocation>
        <location evidence="1">Membrane</location>
        <topology evidence="1">Multi-pass membrane protein</topology>
    </subcellularLocation>
</comment>
<comment type="similarity">
    <text evidence="5">Belongs to the BCAP29/BCAP31 family.</text>
</comment>
<dbReference type="InterPro" id="IPR040463">
    <property type="entry name" value="BAP29/BAP31_N"/>
</dbReference>
<gene>
    <name evidence="8" type="primary">KNAG0H00510</name>
    <name evidence="8" type="ordered locus">KNAG_0H00510</name>
</gene>
<feature type="domain" description="BAP29/BAP31 transmembrane" evidence="7">
    <location>
        <begin position="1"/>
        <end position="140"/>
    </location>
</feature>
<dbReference type="KEGG" id="kng:KNAG_0H00510"/>
<reference evidence="9" key="2">
    <citation type="submission" date="2012-08" db="EMBL/GenBank/DDBJ databases">
        <title>Genome sequence of Kazachstania naganishii.</title>
        <authorList>
            <person name="Gordon J.L."/>
            <person name="Armisen D."/>
            <person name="Proux-Wera E."/>
            <person name="OhEigeartaigh S.S."/>
            <person name="Byrne K.P."/>
            <person name="Wolfe K.H."/>
        </authorList>
    </citation>
    <scope>NUCLEOTIDE SEQUENCE [LARGE SCALE GENOMIC DNA]</scope>
    <source>
        <strain evidence="9">ATCC MYA-139 / BCRC 22969 / CBS 8797 / CCRC 22969 / KCTC 17520 / NBRC 10181 / NCYC 3082</strain>
    </source>
</reference>
<evidence type="ECO:0000256" key="5">
    <source>
        <dbReference type="RuleBase" id="RU367026"/>
    </source>
</evidence>
<protein>
    <recommendedName>
        <fullName evidence="5">Endoplasmic reticulum transmembrane protein</fullName>
    </recommendedName>
</protein>
<keyword evidence="3 5" id="KW-1133">Transmembrane helix</keyword>
<accession>J7S1J6</accession>
<proteinExistence type="inferred from homology"/>
<dbReference type="Pfam" id="PF05529">
    <property type="entry name" value="Bap31"/>
    <property type="match status" value="1"/>
</dbReference>